<dbReference type="PANTHER" id="PTHR11738:SF186">
    <property type="entry name" value="OSTEOCLAST-ASSOCIATED IMMUNOGLOBULIN-LIKE RECEPTOR"/>
    <property type="match status" value="1"/>
</dbReference>
<keyword evidence="8" id="KW-1185">Reference proteome</keyword>
<dbReference type="SMART" id="SM00409">
    <property type="entry name" value="IG"/>
    <property type="match status" value="2"/>
</dbReference>
<dbReference type="FunFam" id="2.60.40.10:FF:000049">
    <property type="entry name" value="Leukocyte immunoglobulin-like receptor subfamily B member 1"/>
    <property type="match status" value="2"/>
</dbReference>
<dbReference type="PANTHER" id="PTHR11738">
    <property type="entry name" value="MHC CLASS I NK CELL RECEPTOR"/>
    <property type="match status" value="1"/>
</dbReference>
<accession>A0A674JNY5</accession>
<sequence>SSPGCPTLDCAGVCLMACLLLTAELSYPKPSISLRPGGGTALGQDVTVRCRVGDWTLLGRVEPAGAGGEFLIRSVRRGDGGSYTCYYHYATDPFSWSEPSDPVELVLPAPRPSISVSPSGVIALGGAVTLRCQRRCGARRLFLYKGGEFTIPRARREHGGIYSCRSRSRWEPPNWSDPNDIVRIVVAGGGPSLAAPHPARATGGLRACGTLRASRRDTWLGSGDGVSGGPEGSSSCWRFGAQEGEIPAPRGSCRAVGLSRGMFPRLPLLWGQTEEWGAQELPSRHRHQH</sequence>
<dbReference type="Ensembl" id="ENSTMTT00000023884.1">
    <property type="protein sequence ID" value="ENSTMTP00000023070.1"/>
    <property type="gene ID" value="ENSTMTG00000016821.1"/>
</dbReference>
<name>A0A674JNY5_9SAUR</name>
<keyword evidence="2" id="KW-1015">Disulfide bond</keyword>
<dbReference type="GeneTree" id="ENSGT01150000286974"/>
<evidence type="ECO:0000313" key="7">
    <source>
        <dbReference type="Ensembl" id="ENSTMTP00000023070.1"/>
    </source>
</evidence>
<dbReference type="GO" id="GO:0002764">
    <property type="term" value="P:immune response-regulating signaling pathway"/>
    <property type="evidence" value="ECO:0007669"/>
    <property type="project" value="TreeGrafter"/>
</dbReference>
<dbReference type="InParanoid" id="A0A674JNY5"/>
<reference evidence="7" key="2">
    <citation type="submission" date="2025-09" db="UniProtKB">
        <authorList>
            <consortium name="Ensembl"/>
        </authorList>
    </citation>
    <scope>IDENTIFICATION</scope>
</reference>
<protein>
    <recommendedName>
        <fullName evidence="9">Ig-like domain-containing protein</fullName>
    </recommendedName>
</protein>
<evidence type="ECO:0000256" key="4">
    <source>
        <dbReference type="SAM" id="SignalP"/>
    </source>
</evidence>
<feature type="domain" description="Immunoglobulin subtype 2" evidence="5">
    <location>
        <begin position="41"/>
        <end position="92"/>
    </location>
</feature>
<dbReference type="Proteomes" id="UP000472274">
    <property type="component" value="Unplaced"/>
</dbReference>
<dbReference type="InterPro" id="IPR036179">
    <property type="entry name" value="Ig-like_dom_sf"/>
</dbReference>
<keyword evidence="3" id="KW-0393">Immunoglobulin domain</keyword>
<dbReference type="InterPro" id="IPR013783">
    <property type="entry name" value="Ig-like_fold"/>
</dbReference>
<dbReference type="SMART" id="SM00408">
    <property type="entry name" value="IGc2"/>
    <property type="match status" value="2"/>
</dbReference>
<dbReference type="InterPro" id="IPR003598">
    <property type="entry name" value="Ig_sub2"/>
</dbReference>
<evidence type="ECO:0000256" key="3">
    <source>
        <dbReference type="ARBA" id="ARBA00023319"/>
    </source>
</evidence>
<keyword evidence="1 4" id="KW-0732">Signal</keyword>
<feature type="chain" id="PRO_5025507497" description="Ig-like domain-containing protein" evidence="4">
    <location>
        <begin position="34"/>
        <end position="289"/>
    </location>
</feature>
<organism evidence="7 8">
    <name type="scientific">Terrapene triunguis</name>
    <name type="common">Three-toed box turtle</name>
    <dbReference type="NCBI Taxonomy" id="2587831"/>
    <lineage>
        <taxon>Eukaryota</taxon>
        <taxon>Metazoa</taxon>
        <taxon>Chordata</taxon>
        <taxon>Craniata</taxon>
        <taxon>Vertebrata</taxon>
        <taxon>Euteleostomi</taxon>
        <taxon>Archelosauria</taxon>
        <taxon>Testudinata</taxon>
        <taxon>Testudines</taxon>
        <taxon>Cryptodira</taxon>
        <taxon>Durocryptodira</taxon>
        <taxon>Testudinoidea</taxon>
        <taxon>Emydidae</taxon>
        <taxon>Terrapene</taxon>
    </lineage>
</organism>
<feature type="domain" description="Immunoglobulin" evidence="6">
    <location>
        <begin position="117"/>
        <end position="187"/>
    </location>
</feature>
<evidence type="ECO:0000313" key="8">
    <source>
        <dbReference type="Proteomes" id="UP000472274"/>
    </source>
</evidence>
<feature type="signal peptide" evidence="4">
    <location>
        <begin position="1"/>
        <end position="33"/>
    </location>
</feature>
<proteinExistence type="predicted"/>
<dbReference type="Gene3D" id="2.60.40.10">
    <property type="entry name" value="Immunoglobulins"/>
    <property type="match status" value="3"/>
</dbReference>
<dbReference type="InterPro" id="IPR050412">
    <property type="entry name" value="Ig-like_Receptors_ImmuneReg"/>
</dbReference>
<dbReference type="AlphaFoldDB" id="A0A674JNY5"/>
<evidence type="ECO:0000259" key="6">
    <source>
        <dbReference type="SMART" id="SM00409"/>
    </source>
</evidence>
<feature type="domain" description="Immunoglobulin subtype 2" evidence="5">
    <location>
        <begin position="123"/>
        <end position="171"/>
    </location>
</feature>
<evidence type="ECO:0000256" key="2">
    <source>
        <dbReference type="ARBA" id="ARBA00023157"/>
    </source>
</evidence>
<dbReference type="InterPro" id="IPR003599">
    <property type="entry name" value="Ig_sub"/>
</dbReference>
<reference evidence="7" key="1">
    <citation type="submission" date="2025-08" db="UniProtKB">
        <authorList>
            <consortium name="Ensembl"/>
        </authorList>
    </citation>
    <scope>IDENTIFICATION</scope>
</reference>
<evidence type="ECO:0008006" key="9">
    <source>
        <dbReference type="Google" id="ProtNLM"/>
    </source>
</evidence>
<evidence type="ECO:0000256" key="1">
    <source>
        <dbReference type="ARBA" id="ARBA00022729"/>
    </source>
</evidence>
<feature type="domain" description="Immunoglobulin" evidence="6">
    <location>
        <begin position="36"/>
        <end position="108"/>
    </location>
</feature>
<evidence type="ECO:0000259" key="5">
    <source>
        <dbReference type="SMART" id="SM00408"/>
    </source>
</evidence>
<dbReference type="SUPFAM" id="SSF48726">
    <property type="entry name" value="Immunoglobulin"/>
    <property type="match status" value="2"/>
</dbReference>